<sequence length="339" mass="40552">MIRNILSSTNQRLLESFPDELFLEIFQYIDILTLRSFKGLNKRIDSIINTVNNIILVVELTQNSTNDFAYFFKFNPKQIFHLKLCSTLWSSLNFMMFTELRSLTFDCDYLTKDQINQIIQLNLPYLKRLSIFNMKYFLQQVFFCKIIRGEHFPLLKTCHFNFNDNSELKLNSCKLSSRNIIRSLSINKWNWSKLDFLSKQFQYLFRFETYLEDSYSSIDLIQPCLTLKYLKITFNTSVISSLEKLLQWVPNLIRLRVRGNLEKSTVNVYFIEMANYLPTLVPYLQQFECELYCYMNENEYNNPLIIQKYSPFFERVRCLYGQGGNRCFTTDMETYSYGK</sequence>
<gene>
    <name evidence="3" type="ORF">OKA104_LOCUS37649</name>
    <name evidence="2" type="ORF">VCS650_LOCUS12460</name>
</gene>
<evidence type="ECO:0000313" key="2">
    <source>
        <dbReference type="EMBL" id="CAF0958352.1"/>
    </source>
</evidence>
<dbReference type="AlphaFoldDB" id="A0A814DQY0"/>
<dbReference type="Proteomes" id="UP000663891">
    <property type="component" value="Unassembled WGS sequence"/>
</dbReference>
<accession>A0A814DQY0</accession>
<evidence type="ECO:0000259" key="1">
    <source>
        <dbReference type="PROSITE" id="PS50181"/>
    </source>
</evidence>
<evidence type="ECO:0000313" key="3">
    <source>
        <dbReference type="EMBL" id="CAF4139046.1"/>
    </source>
</evidence>
<dbReference type="InterPro" id="IPR001810">
    <property type="entry name" value="F-box_dom"/>
</dbReference>
<evidence type="ECO:0000313" key="4">
    <source>
        <dbReference type="Proteomes" id="UP000663891"/>
    </source>
</evidence>
<dbReference type="EMBL" id="CAJOAY010006392">
    <property type="protein sequence ID" value="CAF4139046.1"/>
    <property type="molecule type" value="Genomic_DNA"/>
</dbReference>
<dbReference type="EMBL" id="CAJNON010000096">
    <property type="protein sequence ID" value="CAF0958352.1"/>
    <property type="molecule type" value="Genomic_DNA"/>
</dbReference>
<dbReference type="PROSITE" id="PS50181">
    <property type="entry name" value="FBOX"/>
    <property type="match status" value="1"/>
</dbReference>
<protein>
    <recommendedName>
        <fullName evidence="1">F-box domain-containing protein</fullName>
    </recommendedName>
</protein>
<feature type="domain" description="F-box" evidence="1">
    <location>
        <begin position="11"/>
        <end position="58"/>
    </location>
</feature>
<reference evidence="2" key="1">
    <citation type="submission" date="2021-02" db="EMBL/GenBank/DDBJ databases">
        <authorList>
            <person name="Nowell W R."/>
        </authorList>
    </citation>
    <scope>NUCLEOTIDE SEQUENCE</scope>
</reference>
<proteinExistence type="predicted"/>
<name>A0A814DQY0_9BILA</name>
<comment type="caution">
    <text evidence="2">The sequence shown here is derived from an EMBL/GenBank/DDBJ whole genome shotgun (WGS) entry which is preliminary data.</text>
</comment>
<dbReference type="OrthoDB" id="10006288at2759"/>
<dbReference type="Proteomes" id="UP000663881">
    <property type="component" value="Unassembled WGS sequence"/>
</dbReference>
<organism evidence="2 4">
    <name type="scientific">Adineta steineri</name>
    <dbReference type="NCBI Taxonomy" id="433720"/>
    <lineage>
        <taxon>Eukaryota</taxon>
        <taxon>Metazoa</taxon>
        <taxon>Spiralia</taxon>
        <taxon>Gnathifera</taxon>
        <taxon>Rotifera</taxon>
        <taxon>Eurotatoria</taxon>
        <taxon>Bdelloidea</taxon>
        <taxon>Adinetida</taxon>
        <taxon>Adinetidae</taxon>
        <taxon>Adineta</taxon>
    </lineage>
</organism>